<dbReference type="CDD" id="cd07061">
    <property type="entry name" value="HP_HAP_like"/>
    <property type="match status" value="1"/>
</dbReference>
<reference evidence="3" key="1">
    <citation type="submission" date="2025-08" db="UniProtKB">
        <authorList>
            <consortium name="RefSeq"/>
        </authorList>
    </citation>
    <scope>IDENTIFICATION</scope>
    <source>
        <tissue evidence="3">Whole larvae</tissue>
    </source>
</reference>
<dbReference type="KEGG" id="gmw:113518005"/>
<feature type="signal peptide" evidence="1">
    <location>
        <begin position="1"/>
        <end position="17"/>
    </location>
</feature>
<dbReference type="PROSITE" id="PS00778">
    <property type="entry name" value="HIS_ACID_PHOSPHAT_2"/>
    <property type="match status" value="1"/>
</dbReference>
<dbReference type="InterPro" id="IPR029033">
    <property type="entry name" value="His_PPase_superfam"/>
</dbReference>
<dbReference type="InterPro" id="IPR000560">
    <property type="entry name" value="His_Pase_clade-2"/>
</dbReference>
<name>A0A6J1WSS3_GALME</name>
<dbReference type="Gene3D" id="3.40.50.1240">
    <property type="entry name" value="Phosphoglycerate mutase-like"/>
    <property type="match status" value="2"/>
</dbReference>
<dbReference type="InParanoid" id="A0A6J1WSS3"/>
<accession>A0A6J1WSS3</accession>
<dbReference type="Pfam" id="PF00328">
    <property type="entry name" value="His_Phos_2"/>
    <property type="match status" value="1"/>
</dbReference>
<gene>
    <name evidence="3" type="primary">LOC113518005</name>
</gene>
<dbReference type="InterPro" id="IPR033379">
    <property type="entry name" value="Acid_Pase_AS"/>
</dbReference>
<sequence>MMTTFLFIILFCVGVHGEKGYRLKQVLILSRHNIRAPLSDDLQRTTDLEWPTWKTEVTHLTAKGALLEGYIANYIAEWLKKEGLIDDTCPTKDEIQVYANTCQRTKETAKAFVKSAFKNCNITVFSKNTDKMDPVFNPIIHNVTDEFKEIGVRAMKDKLDALNMKDAYALIDKIIDFKNSDICRTESICDLVNDNNNIIFEVNEEPNIYGPLSIVNSVADFFLMSLYEGFAQEDIAWGKLIETHDWRLLSDIVRENQIIRFGSSILAKDVAKTLIKYMANIFFNEKSAPKLTLLVGHDSNLNSVMTSLGFKPFELPNQYERTPIGGKLVFQRWSDEKGGRDLLKVNYVYQTVKQLRHGTPLSSENPPKSVTMEIEGCEINERGFCLWDDFVKILTMLD</sequence>
<keyword evidence="1" id="KW-0732">Signal</keyword>
<dbReference type="GeneID" id="113518005"/>
<dbReference type="Proteomes" id="UP001652740">
    <property type="component" value="Unplaced"/>
</dbReference>
<feature type="chain" id="PRO_5047434571" evidence="1">
    <location>
        <begin position="18"/>
        <end position="398"/>
    </location>
</feature>
<keyword evidence="2" id="KW-1185">Reference proteome</keyword>
<evidence type="ECO:0000313" key="2">
    <source>
        <dbReference type="Proteomes" id="UP001652740"/>
    </source>
</evidence>
<dbReference type="SUPFAM" id="SSF53254">
    <property type="entry name" value="Phosphoglycerate mutase-like"/>
    <property type="match status" value="1"/>
</dbReference>
<dbReference type="NCBIfam" id="NF007553">
    <property type="entry name" value="PRK10173.1"/>
    <property type="match status" value="1"/>
</dbReference>
<protein>
    <submittedName>
        <fullName evidence="3">Glucose-1-phosphatase-like</fullName>
    </submittedName>
</protein>
<organism evidence="2 3">
    <name type="scientific">Galleria mellonella</name>
    <name type="common">Greater wax moth</name>
    <dbReference type="NCBI Taxonomy" id="7137"/>
    <lineage>
        <taxon>Eukaryota</taxon>
        <taxon>Metazoa</taxon>
        <taxon>Ecdysozoa</taxon>
        <taxon>Arthropoda</taxon>
        <taxon>Hexapoda</taxon>
        <taxon>Insecta</taxon>
        <taxon>Pterygota</taxon>
        <taxon>Neoptera</taxon>
        <taxon>Endopterygota</taxon>
        <taxon>Lepidoptera</taxon>
        <taxon>Glossata</taxon>
        <taxon>Ditrysia</taxon>
        <taxon>Pyraloidea</taxon>
        <taxon>Pyralidae</taxon>
        <taxon>Galleriinae</taxon>
        <taxon>Galleria</taxon>
    </lineage>
</organism>
<evidence type="ECO:0000256" key="1">
    <source>
        <dbReference type="SAM" id="SignalP"/>
    </source>
</evidence>
<dbReference type="RefSeq" id="XP_026758553.2">
    <property type="nucleotide sequence ID" value="XM_026902752.3"/>
</dbReference>
<evidence type="ECO:0000313" key="3">
    <source>
        <dbReference type="RefSeq" id="XP_026758553.2"/>
    </source>
</evidence>
<dbReference type="AlphaFoldDB" id="A0A6J1WSS3"/>
<dbReference type="PROSITE" id="PS00616">
    <property type="entry name" value="HIS_ACID_PHOSPHAT_1"/>
    <property type="match status" value="1"/>
</dbReference>
<proteinExistence type="predicted"/>
<dbReference type="GO" id="GO:0016791">
    <property type="term" value="F:phosphatase activity"/>
    <property type="evidence" value="ECO:0007669"/>
    <property type="project" value="UniProtKB-ARBA"/>
</dbReference>